<keyword evidence="2" id="KW-1185">Reference proteome</keyword>
<dbReference type="Pfam" id="PF14428">
    <property type="entry name" value="DddA-like"/>
    <property type="match status" value="1"/>
</dbReference>
<name>A0A1H0PQZ0_9PSEU</name>
<dbReference type="Proteomes" id="UP000199691">
    <property type="component" value="Unassembled WGS sequence"/>
</dbReference>
<accession>A0A1H0PQZ0</accession>
<evidence type="ECO:0000313" key="1">
    <source>
        <dbReference type="EMBL" id="SDP06966.1"/>
    </source>
</evidence>
<dbReference type="STRING" id="641025.SAMN05421507_105150"/>
<dbReference type="EMBL" id="FNIX01000005">
    <property type="protein sequence ID" value="SDP06966.1"/>
    <property type="molecule type" value="Genomic_DNA"/>
</dbReference>
<evidence type="ECO:0000313" key="2">
    <source>
        <dbReference type="Proteomes" id="UP000199691"/>
    </source>
</evidence>
<reference evidence="2" key="1">
    <citation type="submission" date="2016-10" db="EMBL/GenBank/DDBJ databases">
        <authorList>
            <person name="Varghese N."/>
            <person name="Submissions S."/>
        </authorList>
    </citation>
    <scope>NUCLEOTIDE SEQUENCE [LARGE SCALE GENOMIC DNA]</scope>
    <source>
        <strain evidence="2">CGMCC 4.6609</strain>
    </source>
</reference>
<dbReference type="AlphaFoldDB" id="A0A1H0PQZ0"/>
<gene>
    <name evidence="1" type="ORF">SAMN05421507_105150</name>
</gene>
<proteinExistence type="predicted"/>
<protein>
    <submittedName>
        <fullName evidence="1">SCP1.201-like deaminase</fullName>
    </submittedName>
</protein>
<dbReference type="InterPro" id="IPR032724">
    <property type="entry name" value="SCP1.201-like"/>
</dbReference>
<dbReference type="OrthoDB" id="3370651at2"/>
<sequence length="247" mass="27022">MFEEIADGLDRVLSKADETNAALLRAGGLADEAAKLLTEVMRGSDHLEEEFTLAVQAWSEVVNRVAELSEIIARGCRRVESYRETLRGVGSTLQPALPGQAAPPSATTVPTVAARTPLEPTWAERQREQLPTYVTSGFYRDPDGNSDVVQSGQDAWGEHHAIAEHLRAEGFPPTGPGRVTIGEHVEGKVAWRLRTSGDTHVDLVVNFPMCAGPYSCRNLLPFILKPGQSMTVHDPMKTRTFHGRSTR</sequence>
<dbReference type="RefSeq" id="WP_143022689.1">
    <property type="nucleotide sequence ID" value="NZ_FNIX01000005.1"/>
</dbReference>
<organism evidence="1 2">
    <name type="scientific">Lentzea jiangxiensis</name>
    <dbReference type="NCBI Taxonomy" id="641025"/>
    <lineage>
        <taxon>Bacteria</taxon>
        <taxon>Bacillati</taxon>
        <taxon>Actinomycetota</taxon>
        <taxon>Actinomycetes</taxon>
        <taxon>Pseudonocardiales</taxon>
        <taxon>Pseudonocardiaceae</taxon>
        <taxon>Lentzea</taxon>
    </lineage>
</organism>